<accession>A0A6J7GUC5</accession>
<reference evidence="1" key="1">
    <citation type="submission" date="2020-05" db="EMBL/GenBank/DDBJ databases">
        <authorList>
            <person name="Chiriac C."/>
            <person name="Salcher M."/>
            <person name="Ghai R."/>
            <person name="Kavagutti S V."/>
        </authorList>
    </citation>
    <scope>NUCLEOTIDE SEQUENCE</scope>
</reference>
<gene>
    <name evidence="1" type="ORF">UFOPK3608_00903</name>
</gene>
<organism evidence="1">
    <name type="scientific">freshwater metagenome</name>
    <dbReference type="NCBI Taxonomy" id="449393"/>
    <lineage>
        <taxon>unclassified sequences</taxon>
        <taxon>metagenomes</taxon>
        <taxon>ecological metagenomes</taxon>
    </lineage>
</organism>
<evidence type="ECO:0000313" key="1">
    <source>
        <dbReference type="EMBL" id="CAB4910476.1"/>
    </source>
</evidence>
<dbReference type="EMBL" id="CAFBMP010000077">
    <property type="protein sequence ID" value="CAB4910476.1"/>
    <property type="molecule type" value="Genomic_DNA"/>
</dbReference>
<sequence length="79" mass="8668">MARETKTVSQPTNIKYDKIPGNIFPLTPNAALDKVMVGAFARLPARDEIPTNKKLLTVPITAANVACQNEIPKPRKKDP</sequence>
<name>A0A6J7GUC5_9ZZZZ</name>
<proteinExistence type="predicted"/>
<dbReference type="AlphaFoldDB" id="A0A6J7GUC5"/>
<protein>
    <submittedName>
        <fullName evidence="1">Unannotated protein</fullName>
    </submittedName>
</protein>